<evidence type="ECO:0000313" key="6">
    <source>
        <dbReference type="Proteomes" id="UP000435177"/>
    </source>
</evidence>
<evidence type="ECO:0000256" key="1">
    <source>
        <dbReference type="SAM" id="Phobius"/>
    </source>
</evidence>
<organism evidence="4 5">
    <name type="scientific">Paenibacillus campinasensis</name>
    <dbReference type="NCBI Taxonomy" id="66347"/>
    <lineage>
        <taxon>Bacteria</taxon>
        <taxon>Bacillati</taxon>
        <taxon>Bacillota</taxon>
        <taxon>Bacilli</taxon>
        <taxon>Bacillales</taxon>
        <taxon>Paenibacillaceae</taxon>
        <taxon>Paenibacillus</taxon>
    </lineage>
</organism>
<accession>A0A268EWV2</accession>
<feature type="transmembrane region" description="Helical" evidence="1">
    <location>
        <begin position="20"/>
        <end position="44"/>
    </location>
</feature>
<feature type="domain" description="TadE-like" evidence="2">
    <location>
        <begin position="16"/>
        <end position="56"/>
    </location>
</feature>
<dbReference type="AlphaFoldDB" id="A0A268EWV2"/>
<keyword evidence="1" id="KW-0812">Transmembrane</keyword>
<evidence type="ECO:0000313" key="3">
    <source>
        <dbReference type="EMBL" id="MUG68323.1"/>
    </source>
</evidence>
<dbReference type="Proteomes" id="UP000215596">
    <property type="component" value="Unassembled WGS sequence"/>
</dbReference>
<comment type="caution">
    <text evidence="4">The sequence shown here is derived from an EMBL/GenBank/DDBJ whole genome shotgun (WGS) entry which is preliminary data.</text>
</comment>
<evidence type="ECO:0000313" key="5">
    <source>
        <dbReference type="Proteomes" id="UP000215596"/>
    </source>
</evidence>
<keyword evidence="6" id="KW-1185">Reference proteome</keyword>
<proteinExistence type="predicted"/>
<evidence type="ECO:0000259" key="2">
    <source>
        <dbReference type="Pfam" id="PF07811"/>
    </source>
</evidence>
<reference evidence="3 6" key="2">
    <citation type="submission" date="2019-11" db="EMBL/GenBank/DDBJ databases">
        <title>Draft genome sequences of five Paenibacillus species of dairy origin.</title>
        <authorList>
            <person name="Olajide A.M."/>
            <person name="Chen S."/>
            <person name="Lapointe G."/>
        </authorList>
    </citation>
    <scope>NUCLEOTIDE SEQUENCE [LARGE SCALE GENOMIC DNA]</scope>
    <source>
        <strain evidence="3 6">3CS1</strain>
    </source>
</reference>
<dbReference type="EMBL" id="NPBY01000029">
    <property type="protein sequence ID" value="PAD77601.1"/>
    <property type="molecule type" value="Genomic_DNA"/>
</dbReference>
<gene>
    <name evidence="4" type="ORF">CHH67_09040</name>
    <name evidence="3" type="ORF">GNP94_20300</name>
</gene>
<dbReference type="EMBL" id="WOAA01000024">
    <property type="protein sequence ID" value="MUG68323.1"/>
    <property type="molecule type" value="Genomic_DNA"/>
</dbReference>
<sequence>MNSLRIKRSKLLKEEGSFTIEASLVLPLVFVVVVLLLFLCLYIYQQSMLVQVSNAASERVAFIWNNSHREASNGAVSEGLHDSLYWRLTDDALLTSLFGWSKGESGGHISLPSSDGQGGGLPSRKLAKGNSVLPDGVRGEMNYDNKLLLRTVETKLVQSTSMTPVTRLMNRDGYVYAAAQSAVVDPVEFIRTIDLMRYYGSKFRGAGGSITDPGAASGVLQRFGGLK</sequence>
<dbReference type="OrthoDB" id="2703555at2"/>
<dbReference type="Pfam" id="PF07811">
    <property type="entry name" value="TadE"/>
    <property type="match status" value="1"/>
</dbReference>
<keyword evidence="1" id="KW-0472">Membrane</keyword>
<dbReference type="Proteomes" id="UP000435177">
    <property type="component" value="Unassembled WGS sequence"/>
</dbReference>
<protein>
    <submittedName>
        <fullName evidence="3 4">Pilus assembly protein</fullName>
    </submittedName>
</protein>
<name>A0A268EWV2_9BACL</name>
<keyword evidence="1" id="KW-1133">Transmembrane helix</keyword>
<reference evidence="4 5" key="1">
    <citation type="submission" date="2017-07" db="EMBL/GenBank/DDBJ databases">
        <title>Isolation and whole genome analysis of endospore-forming bacteria from heroin.</title>
        <authorList>
            <person name="Kalinowski J."/>
            <person name="Ahrens B."/>
            <person name="Al-Dilaimi A."/>
            <person name="Winkler A."/>
            <person name="Wibberg D."/>
            <person name="Schleenbecker U."/>
            <person name="Ruckert C."/>
            <person name="Wolfel R."/>
            <person name="Grass G."/>
        </authorList>
    </citation>
    <scope>NUCLEOTIDE SEQUENCE [LARGE SCALE GENOMIC DNA]</scope>
    <source>
        <strain evidence="4 5">7537-G1</strain>
    </source>
</reference>
<dbReference type="InterPro" id="IPR012495">
    <property type="entry name" value="TadE-like_dom"/>
</dbReference>
<evidence type="ECO:0000313" key="4">
    <source>
        <dbReference type="EMBL" id="PAD77601.1"/>
    </source>
</evidence>